<feature type="compositionally biased region" description="Basic and acidic residues" evidence="8">
    <location>
        <begin position="20"/>
        <end position="32"/>
    </location>
</feature>
<keyword evidence="3 6" id="KW-0547">Nucleotide-binding</keyword>
<keyword evidence="5 6" id="KW-0067">ATP-binding</keyword>
<accession>A0A8T1ZA40</accession>
<dbReference type="GO" id="GO:0035556">
    <property type="term" value="P:intracellular signal transduction"/>
    <property type="evidence" value="ECO:0007669"/>
    <property type="project" value="TreeGrafter"/>
</dbReference>
<dbReference type="InterPro" id="IPR000719">
    <property type="entry name" value="Prot_kinase_dom"/>
</dbReference>
<dbReference type="InterPro" id="IPR017441">
    <property type="entry name" value="Protein_kinase_ATP_BS"/>
</dbReference>
<dbReference type="PROSITE" id="PS00107">
    <property type="entry name" value="PROTEIN_KINASE_ATP"/>
    <property type="match status" value="1"/>
</dbReference>
<dbReference type="FunFam" id="1.10.510.10:FF:000256">
    <property type="entry name" value="Serine/threonine-protein kinase TOUSLED"/>
    <property type="match status" value="1"/>
</dbReference>
<dbReference type="PANTHER" id="PTHR22974">
    <property type="entry name" value="MIXED LINEAGE PROTEIN KINASE"/>
    <property type="match status" value="1"/>
</dbReference>
<keyword evidence="1" id="KW-0723">Serine/threonine-protein kinase</keyword>
<feature type="domain" description="Protein kinase" evidence="9">
    <location>
        <begin position="409"/>
        <end position="690"/>
    </location>
</feature>
<evidence type="ECO:0000256" key="2">
    <source>
        <dbReference type="ARBA" id="ARBA00022679"/>
    </source>
</evidence>
<dbReference type="GO" id="GO:0005524">
    <property type="term" value="F:ATP binding"/>
    <property type="evidence" value="ECO:0007669"/>
    <property type="project" value="UniProtKB-UniRule"/>
</dbReference>
<dbReference type="OrthoDB" id="346907at2759"/>
<keyword evidence="11" id="KW-1185">Reference proteome</keyword>
<dbReference type="CDD" id="cd13990">
    <property type="entry name" value="STKc_TLK"/>
    <property type="match status" value="1"/>
</dbReference>
<evidence type="ECO:0000259" key="9">
    <source>
        <dbReference type="PROSITE" id="PS50011"/>
    </source>
</evidence>
<dbReference type="EMBL" id="JAEFBJ010000011">
    <property type="protein sequence ID" value="KAG7555995.1"/>
    <property type="molecule type" value="Genomic_DNA"/>
</dbReference>
<dbReference type="GO" id="GO:0005634">
    <property type="term" value="C:nucleus"/>
    <property type="evidence" value="ECO:0007669"/>
    <property type="project" value="TreeGrafter"/>
</dbReference>
<evidence type="ECO:0000313" key="10">
    <source>
        <dbReference type="EMBL" id="KAG7555995.1"/>
    </source>
</evidence>
<evidence type="ECO:0000256" key="6">
    <source>
        <dbReference type="PROSITE-ProRule" id="PRU10141"/>
    </source>
</evidence>
<dbReference type="SMART" id="SM00220">
    <property type="entry name" value="S_TKc"/>
    <property type="match status" value="1"/>
</dbReference>
<keyword evidence="4 10" id="KW-0418">Kinase</keyword>
<dbReference type="PANTHER" id="PTHR22974:SF23">
    <property type="entry name" value="TOUSLED-LIKE KINASE, ISOFORM G"/>
    <property type="match status" value="1"/>
</dbReference>
<comment type="caution">
    <text evidence="10">The sequence shown here is derived from an EMBL/GenBank/DDBJ whole genome shotgun (WGS) entry which is preliminary data.</text>
</comment>
<evidence type="ECO:0000256" key="7">
    <source>
        <dbReference type="SAM" id="Coils"/>
    </source>
</evidence>
<proteinExistence type="predicted"/>
<feature type="compositionally biased region" description="Low complexity" evidence="8">
    <location>
        <begin position="10"/>
        <end position="19"/>
    </location>
</feature>
<dbReference type="GO" id="GO:0004674">
    <property type="term" value="F:protein serine/threonine kinase activity"/>
    <property type="evidence" value="ECO:0007669"/>
    <property type="project" value="UniProtKB-KW"/>
</dbReference>
<organism evidence="10 11">
    <name type="scientific">Arabidopsis suecica</name>
    <name type="common">Swedish thale-cress</name>
    <name type="synonym">Cardaminopsis suecica</name>
    <dbReference type="NCBI Taxonomy" id="45249"/>
    <lineage>
        <taxon>Eukaryota</taxon>
        <taxon>Viridiplantae</taxon>
        <taxon>Streptophyta</taxon>
        <taxon>Embryophyta</taxon>
        <taxon>Tracheophyta</taxon>
        <taxon>Spermatophyta</taxon>
        <taxon>Magnoliopsida</taxon>
        <taxon>eudicotyledons</taxon>
        <taxon>Gunneridae</taxon>
        <taxon>Pentapetalae</taxon>
        <taxon>rosids</taxon>
        <taxon>malvids</taxon>
        <taxon>Brassicales</taxon>
        <taxon>Brassicaceae</taxon>
        <taxon>Camelineae</taxon>
        <taxon>Arabidopsis</taxon>
    </lineage>
</organism>
<feature type="binding site" evidence="6">
    <location>
        <position position="438"/>
    </location>
    <ligand>
        <name>ATP</name>
        <dbReference type="ChEBI" id="CHEBI:30616"/>
    </ligand>
</feature>
<protein>
    <submittedName>
        <fullName evidence="10">Protein kinase domain</fullName>
    </submittedName>
</protein>
<feature type="region of interest" description="Disordered" evidence="8">
    <location>
        <begin position="326"/>
        <end position="348"/>
    </location>
</feature>
<keyword evidence="7" id="KW-0175">Coiled coil</keyword>
<feature type="compositionally biased region" description="Basic and acidic residues" evidence="8">
    <location>
        <begin position="111"/>
        <end position="137"/>
    </location>
</feature>
<evidence type="ECO:0000256" key="1">
    <source>
        <dbReference type="ARBA" id="ARBA00022527"/>
    </source>
</evidence>
<dbReference type="PROSITE" id="PS50011">
    <property type="entry name" value="PROTEIN_KINASE_DOM"/>
    <property type="match status" value="1"/>
</dbReference>
<feature type="coiled-coil region" evidence="7">
    <location>
        <begin position="202"/>
        <end position="250"/>
    </location>
</feature>
<feature type="region of interest" description="Disordered" evidence="8">
    <location>
        <begin position="1"/>
        <end position="163"/>
    </location>
</feature>
<dbReference type="AlphaFoldDB" id="A0A8T1ZA40"/>
<name>A0A8T1ZA40_ARASU</name>
<reference evidence="10 11" key="1">
    <citation type="submission" date="2020-12" db="EMBL/GenBank/DDBJ databases">
        <title>Concerted genomic and epigenomic changes stabilize Arabidopsis allopolyploids.</title>
        <authorList>
            <person name="Chen Z."/>
        </authorList>
    </citation>
    <scope>NUCLEOTIDE SEQUENCE [LARGE SCALE GENOMIC DNA]</scope>
    <source>
        <strain evidence="10">As9502</strain>
        <tissue evidence="10">Leaf</tissue>
    </source>
</reference>
<dbReference type="Proteomes" id="UP000694251">
    <property type="component" value="Chromosome 11"/>
</dbReference>
<feature type="compositionally biased region" description="Low complexity" evidence="8">
    <location>
        <begin position="39"/>
        <end position="70"/>
    </location>
</feature>
<dbReference type="Pfam" id="PF00069">
    <property type="entry name" value="Pkinase"/>
    <property type="match status" value="1"/>
</dbReference>
<dbReference type="PROSITE" id="PS00108">
    <property type="entry name" value="PROTEIN_KINASE_ST"/>
    <property type="match status" value="1"/>
</dbReference>
<evidence type="ECO:0000256" key="3">
    <source>
        <dbReference type="ARBA" id="ARBA00022741"/>
    </source>
</evidence>
<gene>
    <name evidence="10" type="ORF">ISN44_As11g020700</name>
</gene>
<evidence type="ECO:0000256" key="5">
    <source>
        <dbReference type="ARBA" id="ARBA00022840"/>
    </source>
</evidence>
<evidence type="ECO:0000313" key="11">
    <source>
        <dbReference type="Proteomes" id="UP000694251"/>
    </source>
</evidence>
<evidence type="ECO:0000256" key="4">
    <source>
        <dbReference type="ARBA" id="ARBA00022777"/>
    </source>
</evidence>
<keyword evidence="2" id="KW-0808">Transferase</keyword>
<sequence>MSDDMVMHFSSNSSNQSDHSLPDKIAKLEARLTGKTPSSAKPPQLQQQHQQVSVWSSASSTAVKVVTSTPPGLSETSISDSDDENTGDFLIRANTKKRQKVQESNNFSVVDHVEPQEAAYDGRKNDAESKTGLDVSKKKQGRGRASSTGRGRGSKTNNDVTKSQFLVAPVSAASQLDVSDQKDFRPNGQLRNGECSLQDEELTSLLAKIAVLEEELRKSRQDSSEYHHLVRKLENEVKDVKDQELQGKQKTTKVISDLLISVSKTERQEARTKVRHESLRLGSVGVLRTGTIIAETWEDGQMLKDLNAQLRQLLETKEAIERQRKFLKKRQNGDKNDGTDTESGAQEEDIIPDEVYKSRLASIKREEEVILRERERYTLEKGLLMREMKRIRDEDGSRFNNFPVLNSRYALLNLLGKGGFSEVYKAYDLVDHRYVACKLHGLNAQWSEEKKQSYIRHANRECEIHKSLVHHHIVRLWDKFHIDMHTFCTVLEYCSGKDLDAVLKATPNLPEKEARIIIVQIVQGLVYLNKKSQKIIHYDLKPGNVLFDEFGVAKVTDFGLSKIVEDNVGSQGMELTSQGAGTYWYLPPECFELNKTPMISSKVDVWSVGVLFYQMLFGKRPFGHDQSQERILREDTIIKAKKVEFPVTRPAISNEAKVNCTCLKPGLSKVVPNALETVSPCSHCCIFCRN</sequence>
<evidence type="ECO:0000256" key="8">
    <source>
        <dbReference type="SAM" id="MobiDB-lite"/>
    </source>
</evidence>
<dbReference type="InterPro" id="IPR008271">
    <property type="entry name" value="Ser/Thr_kinase_AS"/>
</dbReference>
<dbReference type="GO" id="GO:0007059">
    <property type="term" value="P:chromosome segregation"/>
    <property type="evidence" value="ECO:0007669"/>
    <property type="project" value="TreeGrafter"/>
</dbReference>